<dbReference type="EMBL" id="JADFTS010000006">
    <property type="protein sequence ID" value="KAF9601203.1"/>
    <property type="molecule type" value="Genomic_DNA"/>
</dbReference>
<dbReference type="OrthoDB" id="1922121at2759"/>
<dbReference type="AlphaFoldDB" id="A0A835HNC5"/>
<evidence type="ECO:0000259" key="1">
    <source>
        <dbReference type="Pfam" id="PF13456"/>
    </source>
</evidence>
<dbReference type="PANTHER" id="PTHR35133:SF1">
    <property type="entry name" value="PROTEIN EFFECTOR OF TRANSCRIPTION 2-RELATED"/>
    <property type="match status" value="1"/>
</dbReference>
<dbReference type="SUPFAM" id="SSF56219">
    <property type="entry name" value="DNase I-like"/>
    <property type="match status" value="1"/>
</dbReference>
<dbReference type="CDD" id="cd06222">
    <property type="entry name" value="RNase_H_like"/>
    <property type="match status" value="1"/>
</dbReference>
<dbReference type="PANTHER" id="PTHR35133">
    <property type="entry name" value="PROTEIN EFFECTOR OF TRANSCRIPTION 2-RELATED"/>
    <property type="match status" value="1"/>
</dbReference>
<dbReference type="SUPFAM" id="SSF53098">
    <property type="entry name" value="Ribonuclease H-like"/>
    <property type="match status" value="1"/>
</dbReference>
<feature type="domain" description="RNase H type-1" evidence="1">
    <location>
        <begin position="111"/>
        <end position="182"/>
    </location>
</feature>
<dbReference type="Pfam" id="PF19239">
    <property type="entry name" value="GIY_YIG_domain"/>
    <property type="match status" value="1"/>
</dbReference>
<dbReference type="InterPro" id="IPR044730">
    <property type="entry name" value="RNase_H-like_dom_plant"/>
</dbReference>
<protein>
    <recommendedName>
        <fullName evidence="1">RNase H type-1 domain-containing protein</fullName>
    </recommendedName>
</protein>
<dbReference type="InterPro" id="IPR012337">
    <property type="entry name" value="RNaseH-like_sf"/>
</dbReference>
<evidence type="ECO:0000313" key="2">
    <source>
        <dbReference type="EMBL" id="KAF9601203.1"/>
    </source>
</evidence>
<dbReference type="InterPro" id="IPR038909">
    <property type="entry name" value="Effector_transcript"/>
</dbReference>
<gene>
    <name evidence="2" type="ORF">IFM89_017388</name>
</gene>
<dbReference type="Gene3D" id="3.30.420.10">
    <property type="entry name" value="Ribonuclease H-like superfamily/Ribonuclease H"/>
    <property type="match status" value="1"/>
</dbReference>
<dbReference type="Pfam" id="PF13456">
    <property type="entry name" value="RVT_3"/>
    <property type="match status" value="1"/>
</dbReference>
<reference evidence="2 3" key="1">
    <citation type="submission" date="2020-10" db="EMBL/GenBank/DDBJ databases">
        <title>The Coptis chinensis genome and diversification of protoberbering-type alkaloids.</title>
        <authorList>
            <person name="Wang B."/>
            <person name="Shu S."/>
            <person name="Song C."/>
            <person name="Liu Y."/>
        </authorList>
    </citation>
    <scope>NUCLEOTIDE SEQUENCE [LARGE SCALE GENOMIC DNA]</scope>
    <source>
        <strain evidence="2">HL-2020</strain>
        <tissue evidence="2">Leaf</tissue>
    </source>
</reference>
<dbReference type="GO" id="GO:0006355">
    <property type="term" value="P:regulation of DNA-templated transcription"/>
    <property type="evidence" value="ECO:0007669"/>
    <property type="project" value="InterPro"/>
</dbReference>
<dbReference type="InterPro" id="IPR002156">
    <property type="entry name" value="RNaseH_domain"/>
</dbReference>
<dbReference type="GO" id="GO:0003677">
    <property type="term" value="F:DNA binding"/>
    <property type="evidence" value="ECO:0007669"/>
    <property type="project" value="InterPro"/>
</dbReference>
<comment type="caution">
    <text evidence="2">The sequence shown here is derived from an EMBL/GenBank/DDBJ whole genome shotgun (WGS) entry which is preliminary data.</text>
</comment>
<dbReference type="GO" id="GO:0004523">
    <property type="term" value="F:RNA-DNA hybrid ribonuclease activity"/>
    <property type="evidence" value="ECO:0007669"/>
    <property type="project" value="InterPro"/>
</dbReference>
<keyword evidence="3" id="KW-1185">Reference proteome</keyword>
<dbReference type="InterPro" id="IPR036691">
    <property type="entry name" value="Endo/exonu/phosph_ase_sf"/>
</dbReference>
<dbReference type="InterPro" id="IPR036397">
    <property type="entry name" value="RNaseH_sf"/>
</dbReference>
<sequence>MSVVSCNCRGIGLDSTITALKDRIRKDRPKIVFLCETRASYEKSCQLIRRIGDVFNFFVVPSNGRSWGLWLLWDFMLQIDVLYSDAWDEKWGRCPATRTSILGFENMVKLNTDGSALGASGPTSFGCVFRGEDGNFLFGAALPIPLVDAMVVEFSAVWIGLKAALCLNFHKIIIETDSKKVNFVADSFAKWVTNLAANQQWWANPNIHRDDVNVNMFISLPSLCSAWRIRPPQFAVNSLNRDMQGLYELGVAAMYTDLGRNVRKLDSDSIVVVYLGQADNVRNRLQHYGRAGSHLDHGKEKSFAGDYSSCLASGPGLFREIFARGFSIVFRWAGMGNKKLAEETEGRLLSVFDYAWNKGGNGARRPDDVYVRLDKIVSRNVASSKIGRKLKKWIWSDRFFYQKEGIKIGMKSVPGKEETFTTGLVTVKSELNEEEPIVCGLSLGDGSVCTTRPVEGRKRCGEHKGKRNIGLITKQGLLVKALPLKDESVCMEVSLKSFDLHEEKRVICLKDHETKLMQAELNTVCGIVFDDGTVCKNSPSEGRKRCEKHRGMRINNSLLKLVKEGNLRVCSVGLGDGDVCMETPVHGRKRCEVHRGWRTAASVIRSTERKTRAVRVQQTTDKIWGYEGAGQESAERNFAAPPDNCL</sequence>
<evidence type="ECO:0000313" key="3">
    <source>
        <dbReference type="Proteomes" id="UP000631114"/>
    </source>
</evidence>
<accession>A0A835HNC5</accession>
<name>A0A835HNC5_9MAGN</name>
<organism evidence="2 3">
    <name type="scientific">Coptis chinensis</name>
    <dbReference type="NCBI Taxonomy" id="261450"/>
    <lineage>
        <taxon>Eukaryota</taxon>
        <taxon>Viridiplantae</taxon>
        <taxon>Streptophyta</taxon>
        <taxon>Embryophyta</taxon>
        <taxon>Tracheophyta</taxon>
        <taxon>Spermatophyta</taxon>
        <taxon>Magnoliopsida</taxon>
        <taxon>Ranunculales</taxon>
        <taxon>Ranunculaceae</taxon>
        <taxon>Coptidoideae</taxon>
        <taxon>Coptis</taxon>
    </lineage>
</organism>
<dbReference type="Proteomes" id="UP000631114">
    <property type="component" value="Unassembled WGS sequence"/>
</dbReference>
<proteinExistence type="predicted"/>